<evidence type="ECO:0000259" key="16">
    <source>
        <dbReference type="PROSITE" id="PS50137"/>
    </source>
</evidence>
<name>K7YZ50_MAYDE</name>
<dbReference type="InterPro" id="IPR027417">
    <property type="entry name" value="P-loop_NTPase"/>
</dbReference>
<dbReference type="Pfam" id="PF00636">
    <property type="entry name" value="Ribonuclease_3"/>
    <property type="match status" value="2"/>
</dbReference>
<keyword evidence="13" id="KW-0464">Manganese</keyword>
<evidence type="ECO:0000256" key="12">
    <source>
        <dbReference type="ARBA" id="ARBA00022884"/>
    </source>
</evidence>
<dbReference type="PROSITE" id="PS51327">
    <property type="entry name" value="DICER_DSRBF"/>
    <property type="match status" value="1"/>
</dbReference>
<accession>K7YZ50</accession>
<dbReference type="InterPro" id="IPR036389">
    <property type="entry name" value="RNase_III_sf"/>
</dbReference>
<evidence type="ECO:0000259" key="21">
    <source>
        <dbReference type="PROSITE" id="PS51327"/>
    </source>
</evidence>
<keyword evidence="12 15" id="KW-0694">RNA-binding</keyword>
<dbReference type="PROSITE" id="PS00517">
    <property type="entry name" value="RNASE_3_1"/>
    <property type="match status" value="1"/>
</dbReference>
<gene>
    <name evidence="22" type="primary">Dcr2</name>
</gene>
<dbReference type="GO" id="GO:0005634">
    <property type="term" value="C:nucleus"/>
    <property type="evidence" value="ECO:0007669"/>
    <property type="project" value="TreeGrafter"/>
</dbReference>
<dbReference type="SMART" id="SM00487">
    <property type="entry name" value="DEXDc"/>
    <property type="match status" value="1"/>
</dbReference>
<feature type="domain" description="PAZ" evidence="18">
    <location>
        <begin position="861"/>
        <end position="978"/>
    </location>
</feature>
<evidence type="ECO:0000256" key="3">
    <source>
        <dbReference type="ARBA" id="ARBA00022722"/>
    </source>
</evidence>
<dbReference type="EMBL" id="JX679512">
    <property type="protein sequence ID" value="AFX89025.1"/>
    <property type="molecule type" value="mRNA"/>
</dbReference>
<dbReference type="PROSITE" id="PS50142">
    <property type="entry name" value="RNASE_3_2"/>
    <property type="match status" value="2"/>
</dbReference>
<dbReference type="PANTHER" id="PTHR14950:SF36">
    <property type="entry name" value="ENDORIBONUCLEASE DCR-2"/>
    <property type="match status" value="1"/>
</dbReference>
<dbReference type="GO" id="GO:0003723">
    <property type="term" value="F:RNA binding"/>
    <property type="evidence" value="ECO:0007669"/>
    <property type="project" value="UniProtKB-UniRule"/>
</dbReference>
<dbReference type="PROSITE" id="PS50137">
    <property type="entry name" value="DS_RBD"/>
    <property type="match status" value="1"/>
</dbReference>
<dbReference type="PANTHER" id="PTHR14950">
    <property type="entry name" value="DICER-RELATED"/>
    <property type="match status" value="1"/>
</dbReference>
<dbReference type="InterPro" id="IPR001650">
    <property type="entry name" value="Helicase_C-like"/>
</dbReference>
<feature type="domain" description="Helicase ATP-binding" evidence="19">
    <location>
        <begin position="24"/>
        <end position="202"/>
    </location>
</feature>
<reference evidence="22" key="1">
    <citation type="journal article" date="2013" name="J. Insect Physiol.">
        <title>A genome-wide survey of small interfering RNA and microRNA pathway genes in a galling insect.</title>
        <authorList>
            <person name="Shreve J.T."/>
            <person name="Shukle R.H."/>
            <person name="Subramanyam S."/>
            <person name="Johnson A.J."/>
            <person name="Schemerhorn B.J."/>
            <person name="Williams C.E."/>
            <person name="Stuart J.J."/>
        </authorList>
    </citation>
    <scope>NUCLEOTIDE SEQUENCE</scope>
</reference>
<feature type="domain" description="RNase III" evidence="17">
    <location>
        <begin position="1146"/>
        <end position="1343"/>
    </location>
</feature>
<keyword evidence="4" id="KW-0479">Metal-binding</keyword>
<evidence type="ECO:0000256" key="9">
    <source>
        <dbReference type="ARBA" id="ARBA00022806"/>
    </source>
</evidence>
<keyword evidence="3" id="KW-0540">Nuclease</keyword>
<dbReference type="GO" id="GO:0030422">
    <property type="term" value="P:siRNA processing"/>
    <property type="evidence" value="ECO:0007669"/>
    <property type="project" value="InterPro"/>
</dbReference>
<dbReference type="Gene3D" id="3.30.160.380">
    <property type="entry name" value="Dicer dimerisation domain"/>
    <property type="match status" value="1"/>
</dbReference>
<dbReference type="PROSITE" id="PS51192">
    <property type="entry name" value="HELICASE_ATP_BIND_1"/>
    <property type="match status" value="1"/>
</dbReference>
<dbReference type="PROSITE" id="PS51194">
    <property type="entry name" value="HELICASE_CTER"/>
    <property type="match status" value="1"/>
</dbReference>
<dbReference type="GO" id="GO:0006309">
    <property type="term" value="P:apoptotic DNA fragmentation"/>
    <property type="evidence" value="ECO:0007669"/>
    <property type="project" value="TreeGrafter"/>
</dbReference>
<dbReference type="Gene3D" id="2.170.260.10">
    <property type="entry name" value="paz domain"/>
    <property type="match status" value="1"/>
</dbReference>
<dbReference type="PROSITE" id="PS50821">
    <property type="entry name" value="PAZ"/>
    <property type="match status" value="1"/>
</dbReference>
<dbReference type="CDD" id="cd18034">
    <property type="entry name" value="DEXHc_dicer"/>
    <property type="match status" value="1"/>
</dbReference>
<dbReference type="GO" id="GO:0046872">
    <property type="term" value="F:metal ion binding"/>
    <property type="evidence" value="ECO:0007669"/>
    <property type="project" value="UniProtKB-KW"/>
</dbReference>
<evidence type="ECO:0000256" key="6">
    <source>
        <dbReference type="ARBA" id="ARBA00022741"/>
    </source>
</evidence>
<keyword evidence="5" id="KW-0677">Repeat</keyword>
<dbReference type="Pfam" id="PF00270">
    <property type="entry name" value="DEAD"/>
    <property type="match status" value="1"/>
</dbReference>
<protein>
    <submittedName>
        <fullName evidence="22">DCR2</fullName>
    </submittedName>
</protein>
<evidence type="ECO:0000256" key="1">
    <source>
        <dbReference type="ARBA" id="ARBA00001936"/>
    </source>
</evidence>
<dbReference type="GO" id="GO:0004525">
    <property type="term" value="F:ribonuclease III activity"/>
    <property type="evidence" value="ECO:0007669"/>
    <property type="project" value="InterPro"/>
</dbReference>
<evidence type="ECO:0000256" key="4">
    <source>
        <dbReference type="ARBA" id="ARBA00022723"/>
    </source>
</evidence>
<dbReference type="SUPFAM" id="SSF69065">
    <property type="entry name" value="RNase III domain-like"/>
    <property type="match status" value="2"/>
</dbReference>
<evidence type="ECO:0000313" key="22">
    <source>
        <dbReference type="EMBL" id="AFX89025.1"/>
    </source>
</evidence>
<dbReference type="GO" id="GO:0004530">
    <property type="term" value="F:deoxyribonuclease I activity"/>
    <property type="evidence" value="ECO:0007669"/>
    <property type="project" value="TreeGrafter"/>
</dbReference>
<keyword evidence="11" id="KW-0460">Magnesium</keyword>
<evidence type="ECO:0000256" key="8">
    <source>
        <dbReference type="ARBA" id="ARBA00022801"/>
    </source>
</evidence>
<dbReference type="InterPro" id="IPR000999">
    <property type="entry name" value="RNase_III_dom"/>
</dbReference>
<dbReference type="Gene3D" id="3.40.50.300">
    <property type="entry name" value="P-loop containing nucleotide triphosphate hydrolases"/>
    <property type="match status" value="2"/>
</dbReference>
<proteinExistence type="evidence at transcript level"/>
<dbReference type="Pfam" id="PF20932">
    <property type="entry name" value="Dicer_dsRBD"/>
    <property type="match status" value="1"/>
</dbReference>
<dbReference type="GO" id="GO:0005524">
    <property type="term" value="F:ATP binding"/>
    <property type="evidence" value="ECO:0007669"/>
    <property type="project" value="UniProtKB-KW"/>
</dbReference>
<feature type="domain" description="Dicer dsRNA-binding fold" evidence="21">
    <location>
        <begin position="585"/>
        <end position="677"/>
    </location>
</feature>
<keyword evidence="7" id="KW-0255">Endonuclease</keyword>
<dbReference type="InterPro" id="IPR014001">
    <property type="entry name" value="Helicase_ATP-bd"/>
</dbReference>
<evidence type="ECO:0000256" key="5">
    <source>
        <dbReference type="ARBA" id="ARBA00022737"/>
    </source>
</evidence>
<keyword evidence="10" id="KW-0067">ATP-binding</keyword>
<dbReference type="SUPFAM" id="SSF101690">
    <property type="entry name" value="PAZ domain"/>
    <property type="match status" value="1"/>
</dbReference>
<dbReference type="GO" id="GO:0031054">
    <property type="term" value="P:pre-miRNA processing"/>
    <property type="evidence" value="ECO:0007669"/>
    <property type="project" value="InterPro"/>
</dbReference>
<dbReference type="Gene3D" id="3.30.160.20">
    <property type="match status" value="1"/>
</dbReference>
<dbReference type="Pfam" id="PF00271">
    <property type="entry name" value="Helicase_C"/>
    <property type="match status" value="1"/>
</dbReference>
<dbReference type="Pfam" id="PF03368">
    <property type="entry name" value="Dicer_dimer"/>
    <property type="match status" value="1"/>
</dbReference>
<feature type="domain" description="DRBM" evidence="16">
    <location>
        <begin position="1624"/>
        <end position="1646"/>
    </location>
</feature>
<dbReference type="InterPro" id="IPR014720">
    <property type="entry name" value="dsRBD_dom"/>
</dbReference>
<evidence type="ECO:0000259" key="18">
    <source>
        <dbReference type="PROSITE" id="PS50821"/>
    </source>
</evidence>
<feature type="domain" description="Helicase C-terminal" evidence="20">
    <location>
        <begin position="380"/>
        <end position="564"/>
    </location>
</feature>
<keyword evidence="9" id="KW-0347">Helicase</keyword>
<feature type="domain" description="RNase III" evidence="17">
    <location>
        <begin position="1394"/>
        <end position="1554"/>
    </location>
</feature>
<dbReference type="GO" id="GO:0005737">
    <property type="term" value="C:cytoplasm"/>
    <property type="evidence" value="ECO:0007669"/>
    <property type="project" value="TreeGrafter"/>
</dbReference>
<comment type="cofactor">
    <cofactor evidence="2">
        <name>Mg(2+)</name>
        <dbReference type="ChEBI" id="CHEBI:18420"/>
    </cofactor>
</comment>
<evidence type="ECO:0000256" key="15">
    <source>
        <dbReference type="PROSITE-ProRule" id="PRU00657"/>
    </source>
</evidence>
<evidence type="ECO:0000256" key="11">
    <source>
        <dbReference type="ARBA" id="ARBA00022842"/>
    </source>
</evidence>
<dbReference type="CDD" id="cd00593">
    <property type="entry name" value="RIBOc"/>
    <property type="match status" value="2"/>
</dbReference>
<comment type="cofactor">
    <cofactor evidence="1">
        <name>Mn(2+)</name>
        <dbReference type="ChEBI" id="CHEBI:29035"/>
    </cofactor>
</comment>
<evidence type="ECO:0000259" key="19">
    <source>
        <dbReference type="PROSITE" id="PS51192"/>
    </source>
</evidence>
<dbReference type="InterPro" id="IPR005034">
    <property type="entry name" value="Dicer_dimerisation"/>
</dbReference>
<dbReference type="InterPro" id="IPR011545">
    <property type="entry name" value="DEAD/DEAH_box_helicase_dom"/>
</dbReference>
<evidence type="ECO:0000256" key="7">
    <source>
        <dbReference type="ARBA" id="ARBA00022759"/>
    </source>
</evidence>
<dbReference type="SUPFAM" id="SSF52540">
    <property type="entry name" value="P-loop containing nucleoside triphosphate hydrolases"/>
    <property type="match status" value="1"/>
</dbReference>
<dbReference type="FunFam" id="3.40.50.300:FF:000628">
    <property type="entry name" value="Endoribonuclease Dicer"/>
    <property type="match status" value="1"/>
</dbReference>
<dbReference type="InterPro" id="IPR003100">
    <property type="entry name" value="PAZ_dom"/>
</dbReference>
<keyword evidence="8" id="KW-0378">Hydrolase</keyword>
<dbReference type="InterPro" id="IPR044441">
    <property type="entry name" value="DICER_DSRM"/>
</dbReference>
<evidence type="ECO:0000256" key="13">
    <source>
        <dbReference type="ARBA" id="ARBA00023211"/>
    </source>
</evidence>
<keyword evidence="6" id="KW-0547">Nucleotide-binding</keyword>
<evidence type="ECO:0000256" key="14">
    <source>
        <dbReference type="ARBA" id="ARBA00035116"/>
    </source>
</evidence>
<dbReference type="GO" id="GO:0070578">
    <property type="term" value="C:RISC-loading complex"/>
    <property type="evidence" value="ECO:0007669"/>
    <property type="project" value="TreeGrafter"/>
</dbReference>
<sequence length="1646" mass="189464">MTSMEVVTVEEEAEFKSRGYQDEIFKKCVENNTIIYLPTGAGKTYIAIMAMKHFANDLQKPISEGGKRSLFLTNTKALATQQAEYIQKLTPLRVAVYTGDLNVDAWKKDKWYEEFDQHQVITATVQIVLDIIRHGYLKLSNFNLIVFDECHNAQGEHPMAHLMAKFTDIPERDHPRVIGLSGSLTSSSIKPQNVLKELKDLEAKFRATIVTVQGLNAYVEVLMHSTKPKESCIQFEQNAPMEFIDFIVNKADELKNTIESWPIINTRNTTDETLKRVLELFEFSVCFIDSACLTINYHTGLYGGLLSTLATIVELELKKREADTTFDAILHRISERLYDSEEEEEEEEKETNGMEIDNKTIDETNIAEDPVMILTNSTPQVQRLLIYLKKFVQDDPKRQLKGLIFVKRRYSAKILCHIIRRFMNSYPDINIRVDFMTGSNTKIPDSIETILAKKCNDRVLDKFKRDEVNLIVTTSVLEEGIDLQECNLVIAFDRPEHYRQYVQTKGRARMPNSEYVIMVPMGQQLKLEQKVKEWGEVNDILRQYLVERAVDRIQPNKEDMNKIAEREFNEQYKTIGGAVIDHFSAVSLLNRYCDVLPRDQFTDPVITWRRTEVKGGKIQVHILLPIQSPISAEICGNAMPNLKLAKRSAAFKACIKLYEQKALNENAMPVSSIKCMELQKDVYFDVWSSPEFAKDQKATAGTKKNYRLLELQTPDALCQSMPQPNRQLFLYKIIIEPNFSTADVDDNVKVFHDLLQSNRTYGILTMKSIPPLSLMRFYQSFGEIKTQIDPNPMKLSINNVHDLEQLKRFNCILFRDVLGVWKEFFVYDLTDSFITVPINGNSIDWDIVRSFQTWSEVKEKPISERKNAIYNENDWLHRVVCKWYSTDFESRYIVTRVSNEKTPFSDFPNKTYRSYAAYVMDKYPSIDKVVGEDQFLIEVKGITRNLNLMHPGEGEDGRRQRTNRGPETLIPELCHNFMYPGDLWLKAIVLPSALRRIYYLLHAEHIRIAINRYVGLNVENYMPKPLQNKKMPRNISAEAKHIQNPIIRPRPEDQIAKELKTSDMPRLNAISGLPGTESDEPIDIERNFDQMYELDLDYYCAYINRKLDDMSLSDKKRHENELNPSRFQMAEFRGLLDTPSDEKLAIQLLKTKLSSPVPRGVEQHDMLAAITTASAGDLFHMELFEVLGDAFLKFGVSLSLMHNHQDWHEGFLSAMKGKIVGNRNLCYNAIKMKLPGMINKNNFDPKDDWQPPMFKVDDVIKNKMRQKNISPNLLFELSLSKMEIESGKVSEQNVEMLEQTFNRYVNNDQEGSMQNVLGLQRIADKTSSDCVEAILGACLVSIGVDRTFKVLEMFNILPKRENVDITKLLSNQFHNPRVRTNIKDIEIDSFLPNHTELETNIGYKFKDRAYLLQALTHPTYPTNRVTGCYQQLEFLGDAVLDFLITSYIYERCPEMDPGKLTDLRSALVNNVTLACICVRYNIHLYILSQNAALTEFISQFVDYQIAHNHEVTDHVDLLMEEKDVECKMAEYVEVPKTLGDVIEALIGAIFLDSGNNLEVTWKVIYGLMQKEINKFMANVPLSIVRRLYEHENANPEFDAPTVDDEITVIPLRFTCKGCIWVVHGFGTNKENAKRAAAKLALTKLKS</sequence>
<evidence type="ECO:0000259" key="17">
    <source>
        <dbReference type="PROSITE" id="PS50142"/>
    </source>
</evidence>
<dbReference type="Gene3D" id="1.10.1520.10">
    <property type="entry name" value="Ribonuclease III domain"/>
    <property type="match status" value="2"/>
</dbReference>
<dbReference type="SMART" id="SM00949">
    <property type="entry name" value="PAZ"/>
    <property type="match status" value="1"/>
</dbReference>
<organism evidence="22">
    <name type="scientific">Mayetiola destructor</name>
    <name type="common">Hessian fly</name>
    <dbReference type="NCBI Taxonomy" id="39758"/>
    <lineage>
        <taxon>Eukaryota</taxon>
        <taxon>Metazoa</taxon>
        <taxon>Ecdysozoa</taxon>
        <taxon>Arthropoda</taxon>
        <taxon>Hexapoda</taxon>
        <taxon>Insecta</taxon>
        <taxon>Pterygota</taxon>
        <taxon>Neoptera</taxon>
        <taxon>Endopterygota</taxon>
        <taxon>Diptera</taxon>
        <taxon>Nematocera</taxon>
        <taxon>Sciaroidea</taxon>
        <taxon>Cecidomyiidae</taxon>
        <taxon>Mayetiola</taxon>
    </lineage>
</organism>
<evidence type="ECO:0000259" key="20">
    <source>
        <dbReference type="PROSITE" id="PS51194"/>
    </source>
</evidence>
<dbReference type="SMART" id="SM00490">
    <property type="entry name" value="HELICc"/>
    <property type="match status" value="1"/>
</dbReference>
<dbReference type="GO" id="GO:0004386">
    <property type="term" value="F:helicase activity"/>
    <property type="evidence" value="ECO:0007669"/>
    <property type="project" value="UniProtKB-KW"/>
</dbReference>
<evidence type="ECO:0000256" key="2">
    <source>
        <dbReference type="ARBA" id="ARBA00001946"/>
    </source>
</evidence>
<dbReference type="InterPro" id="IPR038248">
    <property type="entry name" value="Dicer_dimer_sf"/>
</dbReference>
<evidence type="ECO:0000256" key="10">
    <source>
        <dbReference type="ARBA" id="ARBA00022840"/>
    </source>
</evidence>
<dbReference type="SUPFAM" id="SSF54768">
    <property type="entry name" value="dsRNA-binding domain-like"/>
    <property type="match status" value="1"/>
</dbReference>
<dbReference type="FunFam" id="1.10.1520.10:FF:000005">
    <property type="entry name" value="Putative endoribonuclease dicer"/>
    <property type="match status" value="1"/>
</dbReference>
<comment type="similarity">
    <text evidence="14 15">Belongs to the helicase family. Dicer subfamily.</text>
</comment>
<dbReference type="SMART" id="SM00535">
    <property type="entry name" value="RIBOc"/>
    <property type="match status" value="2"/>
</dbReference>
<dbReference type="InterPro" id="IPR036085">
    <property type="entry name" value="PAZ_dom_sf"/>
</dbReference>
<dbReference type="GO" id="GO:0035194">
    <property type="term" value="P:regulatory ncRNA-mediated post-transcriptional gene silencing"/>
    <property type="evidence" value="ECO:0007669"/>
    <property type="project" value="UniProtKB-ARBA"/>
</dbReference>